<reference evidence="6" key="1">
    <citation type="journal article" date="2020" name="Stud. Mycol.">
        <title>101 Dothideomycetes genomes: a test case for predicting lifestyles and emergence of pathogens.</title>
        <authorList>
            <person name="Haridas S."/>
            <person name="Albert R."/>
            <person name="Binder M."/>
            <person name="Bloem J."/>
            <person name="Labutti K."/>
            <person name="Salamov A."/>
            <person name="Andreopoulos B."/>
            <person name="Baker S."/>
            <person name="Barry K."/>
            <person name="Bills G."/>
            <person name="Bluhm B."/>
            <person name="Cannon C."/>
            <person name="Castanera R."/>
            <person name="Culley D."/>
            <person name="Daum C."/>
            <person name="Ezra D."/>
            <person name="Gonzalez J."/>
            <person name="Henrissat B."/>
            <person name="Kuo A."/>
            <person name="Liang C."/>
            <person name="Lipzen A."/>
            <person name="Lutzoni F."/>
            <person name="Magnuson J."/>
            <person name="Mondo S."/>
            <person name="Nolan M."/>
            <person name="Ohm R."/>
            <person name="Pangilinan J."/>
            <person name="Park H.-J."/>
            <person name="Ramirez L."/>
            <person name="Alfaro M."/>
            <person name="Sun H."/>
            <person name="Tritt A."/>
            <person name="Yoshinaga Y."/>
            <person name="Zwiers L.-H."/>
            <person name="Turgeon B."/>
            <person name="Goodwin S."/>
            <person name="Spatafora J."/>
            <person name="Crous P."/>
            <person name="Grigoriev I."/>
        </authorList>
    </citation>
    <scope>NUCLEOTIDE SEQUENCE</scope>
    <source>
        <strain evidence="6">CBS 110217</strain>
    </source>
</reference>
<dbReference type="InterPro" id="IPR019369">
    <property type="entry name" value="Efm5/EEF1AKMT1"/>
</dbReference>
<sequence>MGLVDDDDDMPQLSGSALDALKEFYGERDARLKQFEELKGKAEDDFEGKLSMEAFTEDWNASQFWYNDETATTLARQLLDGATDETKIAVVSAPSAFIQLKNLMASGEYKCRPEIKLLEFDERFAVFKEFVRYDFEKAIQLPAEMKGAYDHIICDPPFLSEDCQTKAALTVRWLAKSWTADSLRLIVCTGERMEGLVTSKLYGKVGTKTSNYEIMHAKGLSNEFRCYANFECDGWKWAKQ</sequence>
<evidence type="ECO:0000256" key="5">
    <source>
        <dbReference type="HAMAP-Rule" id="MF_03187"/>
    </source>
</evidence>
<comment type="subcellular location">
    <subcellularLocation>
        <location evidence="1 5">Cytoplasm</location>
    </subcellularLocation>
</comment>
<organism evidence="6 7">
    <name type="scientific">Setomelanomma holmii</name>
    <dbReference type="NCBI Taxonomy" id="210430"/>
    <lineage>
        <taxon>Eukaryota</taxon>
        <taxon>Fungi</taxon>
        <taxon>Dikarya</taxon>
        <taxon>Ascomycota</taxon>
        <taxon>Pezizomycotina</taxon>
        <taxon>Dothideomycetes</taxon>
        <taxon>Pleosporomycetidae</taxon>
        <taxon>Pleosporales</taxon>
        <taxon>Pleosporineae</taxon>
        <taxon>Phaeosphaeriaceae</taxon>
        <taxon>Setomelanomma</taxon>
    </lineage>
</organism>
<dbReference type="GO" id="GO:0003676">
    <property type="term" value="F:nucleic acid binding"/>
    <property type="evidence" value="ECO:0007669"/>
    <property type="project" value="InterPro"/>
</dbReference>
<dbReference type="InterPro" id="IPR002052">
    <property type="entry name" value="DNA_methylase_N6_adenine_CS"/>
</dbReference>
<dbReference type="PROSITE" id="PS00092">
    <property type="entry name" value="N6_MTASE"/>
    <property type="match status" value="1"/>
</dbReference>
<proteinExistence type="inferred from homology"/>
<name>A0A9P4H0U4_9PLEO</name>
<dbReference type="Pfam" id="PF10237">
    <property type="entry name" value="N6-adenineMlase"/>
    <property type="match status" value="1"/>
</dbReference>
<keyword evidence="3 5" id="KW-0489">Methyltransferase</keyword>
<dbReference type="GO" id="GO:0016279">
    <property type="term" value="F:protein-lysine N-methyltransferase activity"/>
    <property type="evidence" value="ECO:0007669"/>
    <property type="project" value="UniProtKB-UniRule"/>
</dbReference>
<keyword evidence="4 5" id="KW-0808">Transferase</keyword>
<comment type="similarity">
    <text evidence="5">Belongs to the class I-like SAM-binding methyltransferase superfamily. EFM5 family.</text>
</comment>
<dbReference type="OrthoDB" id="206354at2759"/>
<dbReference type="HAMAP" id="MF_03187">
    <property type="entry name" value="Methyltr_EFM5"/>
    <property type="match status" value="1"/>
</dbReference>
<evidence type="ECO:0000256" key="1">
    <source>
        <dbReference type="ARBA" id="ARBA00004496"/>
    </source>
</evidence>
<comment type="caution">
    <text evidence="6">The sequence shown here is derived from an EMBL/GenBank/DDBJ whole genome shotgun (WGS) entry which is preliminary data.</text>
</comment>
<evidence type="ECO:0000256" key="3">
    <source>
        <dbReference type="ARBA" id="ARBA00022603"/>
    </source>
</evidence>
<dbReference type="InterPro" id="IPR041370">
    <property type="entry name" value="Mlase_EEF1AKMT1/ZCCHC4"/>
</dbReference>
<dbReference type="EC" id="2.1.1.-" evidence="5"/>
<comment type="function">
    <text evidence="5">S-adenosyl-L-methionine-dependent protein-lysine N-methyltransferase that trimethylates elongation factor 1-alpha at 'Lys-79'.</text>
</comment>
<dbReference type="PANTHER" id="PTHR13200">
    <property type="entry name" value="EEF1A LYSINE METHYLTRANSFERASE 1"/>
    <property type="match status" value="1"/>
</dbReference>
<evidence type="ECO:0000256" key="4">
    <source>
        <dbReference type="ARBA" id="ARBA00022679"/>
    </source>
</evidence>
<dbReference type="Proteomes" id="UP000799777">
    <property type="component" value="Unassembled WGS sequence"/>
</dbReference>
<dbReference type="EMBL" id="ML978263">
    <property type="protein sequence ID" value="KAF2025527.1"/>
    <property type="molecule type" value="Genomic_DNA"/>
</dbReference>
<dbReference type="GO" id="GO:0032259">
    <property type="term" value="P:methylation"/>
    <property type="evidence" value="ECO:0007669"/>
    <property type="project" value="UniProtKB-KW"/>
</dbReference>
<keyword evidence="7" id="KW-1185">Reference proteome</keyword>
<accession>A0A9P4H0U4</accession>
<protein>
    <recommendedName>
        <fullName evidence="5">Protein-lysine N-methyltransferase EFM5</fullName>
        <ecNumber evidence="5">2.1.1.-</ecNumber>
    </recommendedName>
    <alternativeName>
        <fullName evidence="5">Elongation factor methyltransferase 5</fullName>
    </alternativeName>
</protein>
<dbReference type="GO" id="GO:0005737">
    <property type="term" value="C:cytoplasm"/>
    <property type="evidence" value="ECO:0007669"/>
    <property type="project" value="UniProtKB-SubCell"/>
</dbReference>
<evidence type="ECO:0000313" key="6">
    <source>
        <dbReference type="EMBL" id="KAF2025527.1"/>
    </source>
</evidence>
<dbReference type="AlphaFoldDB" id="A0A9P4H0U4"/>
<keyword evidence="2 5" id="KW-0963">Cytoplasm</keyword>
<dbReference type="PANTHER" id="PTHR13200:SF0">
    <property type="entry name" value="EEF1A LYSINE METHYLTRANSFERASE 1"/>
    <property type="match status" value="1"/>
</dbReference>
<evidence type="ECO:0000256" key="2">
    <source>
        <dbReference type="ARBA" id="ARBA00022490"/>
    </source>
</evidence>
<evidence type="ECO:0000313" key="7">
    <source>
        <dbReference type="Proteomes" id="UP000799777"/>
    </source>
</evidence>
<gene>
    <name evidence="5" type="primary">EFM5</name>
    <name evidence="6" type="ORF">EK21DRAFT_76122</name>
</gene>